<dbReference type="EMBL" id="BGZK01000919">
    <property type="protein sequence ID" value="GBP65117.1"/>
    <property type="molecule type" value="Genomic_DNA"/>
</dbReference>
<gene>
    <name evidence="1" type="ORF">EVAR_5263_1</name>
</gene>
<reference evidence="1 2" key="1">
    <citation type="journal article" date="2019" name="Commun. Biol.">
        <title>The bagworm genome reveals a unique fibroin gene that provides high tensile strength.</title>
        <authorList>
            <person name="Kono N."/>
            <person name="Nakamura H."/>
            <person name="Ohtoshi R."/>
            <person name="Tomita M."/>
            <person name="Numata K."/>
            <person name="Arakawa K."/>
        </authorList>
    </citation>
    <scope>NUCLEOTIDE SEQUENCE [LARGE SCALE GENOMIC DNA]</scope>
</reference>
<organism evidence="1 2">
    <name type="scientific">Eumeta variegata</name>
    <name type="common">Bagworm moth</name>
    <name type="synonym">Eumeta japonica</name>
    <dbReference type="NCBI Taxonomy" id="151549"/>
    <lineage>
        <taxon>Eukaryota</taxon>
        <taxon>Metazoa</taxon>
        <taxon>Ecdysozoa</taxon>
        <taxon>Arthropoda</taxon>
        <taxon>Hexapoda</taxon>
        <taxon>Insecta</taxon>
        <taxon>Pterygota</taxon>
        <taxon>Neoptera</taxon>
        <taxon>Endopterygota</taxon>
        <taxon>Lepidoptera</taxon>
        <taxon>Glossata</taxon>
        <taxon>Ditrysia</taxon>
        <taxon>Tineoidea</taxon>
        <taxon>Psychidae</taxon>
        <taxon>Oiketicinae</taxon>
        <taxon>Eumeta</taxon>
    </lineage>
</organism>
<sequence>MSKPPTQRVSCASLRILAPSMCELQETTASAGAVGRGATRRALSYQCNFMTDRGSAKWIIGRPRGPYVVAHFVPPPLRGGIYASAVLRLRYAINSLRKRIAPGRPNKNSIAYERRTDGRTVRVCLQPVVCQAPNRWYANSRSL</sequence>
<proteinExistence type="predicted"/>
<dbReference type="AlphaFoldDB" id="A0A4C1XSF2"/>
<protein>
    <submittedName>
        <fullName evidence="1">Uncharacterized protein</fullName>
    </submittedName>
</protein>
<name>A0A4C1XSF2_EUMVA</name>
<dbReference type="Proteomes" id="UP000299102">
    <property type="component" value="Unassembled WGS sequence"/>
</dbReference>
<accession>A0A4C1XSF2</accession>
<comment type="caution">
    <text evidence="1">The sequence shown here is derived from an EMBL/GenBank/DDBJ whole genome shotgun (WGS) entry which is preliminary data.</text>
</comment>
<evidence type="ECO:0000313" key="1">
    <source>
        <dbReference type="EMBL" id="GBP65117.1"/>
    </source>
</evidence>
<keyword evidence="2" id="KW-1185">Reference proteome</keyword>
<evidence type="ECO:0000313" key="2">
    <source>
        <dbReference type="Proteomes" id="UP000299102"/>
    </source>
</evidence>